<dbReference type="AlphaFoldDB" id="A0AAV4D6N6"/>
<dbReference type="Proteomes" id="UP000735302">
    <property type="component" value="Unassembled WGS sequence"/>
</dbReference>
<sequence>MKSEPEDSRFIPHQHLYPILLESKVGPTSKRILKHFLKEFTSSDLDLHQFLENGHAILISKSQDPLEREWLGCPFSSRDNNPILSGAKK</sequence>
<name>A0AAV4D6N6_9GAST</name>
<dbReference type="EMBL" id="BLXT01007511">
    <property type="protein sequence ID" value="GFO39772.1"/>
    <property type="molecule type" value="Genomic_DNA"/>
</dbReference>
<evidence type="ECO:0000313" key="1">
    <source>
        <dbReference type="EMBL" id="GFO39772.1"/>
    </source>
</evidence>
<gene>
    <name evidence="1" type="ORF">PoB_006627700</name>
</gene>
<organism evidence="1 2">
    <name type="scientific">Plakobranchus ocellatus</name>
    <dbReference type="NCBI Taxonomy" id="259542"/>
    <lineage>
        <taxon>Eukaryota</taxon>
        <taxon>Metazoa</taxon>
        <taxon>Spiralia</taxon>
        <taxon>Lophotrochozoa</taxon>
        <taxon>Mollusca</taxon>
        <taxon>Gastropoda</taxon>
        <taxon>Heterobranchia</taxon>
        <taxon>Euthyneura</taxon>
        <taxon>Panpulmonata</taxon>
        <taxon>Sacoglossa</taxon>
        <taxon>Placobranchoidea</taxon>
        <taxon>Plakobranchidae</taxon>
        <taxon>Plakobranchus</taxon>
    </lineage>
</organism>
<proteinExistence type="predicted"/>
<protein>
    <submittedName>
        <fullName evidence="1">Uncharacterized protein</fullName>
    </submittedName>
</protein>
<keyword evidence="2" id="KW-1185">Reference proteome</keyword>
<evidence type="ECO:0000313" key="2">
    <source>
        <dbReference type="Proteomes" id="UP000735302"/>
    </source>
</evidence>
<comment type="caution">
    <text evidence="1">The sequence shown here is derived from an EMBL/GenBank/DDBJ whole genome shotgun (WGS) entry which is preliminary data.</text>
</comment>
<accession>A0AAV4D6N6</accession>
<reference evidence="1 2" key="1">
    <citation type="journal article" date="2021" name="Elife">
        <title>Chloroplast acquisition without the gene transfer in kleptoplastic sea slugs, Plakobranchus ocellatus.</title>
        <authorList>
            <person name="Maeda T."/>
            <person name="Takahashi S."/>
            <person name="Yoshida T."/>
            <person name="Shimamura S."/>
            <person name="Takaki Y."/>
            <person name="Nagai Y."/>
            <person name="Toyoda A."/>
            <person name="Suzuki Y."/>
            <person name="Arimoto A."/>
            <person name="Ishii H."/>
            <person name="Satoh N."/>
            <person name="Nishiyama T."/>
            <person name="Hasebe M."/>
            <person name="Maruyama T."/>
            <person name="Minagawa J."/>
            <person name="Obokata J."/>
            <person name="Shigenobu S."/>
        </authorList>
    </citation>
    <scope>NUCLEOTIDE SEQUENCE [LARGE SCALE GENOMIC DNA]</scope>
</reference>